<dbReference type="PANTHER" id="PTHR30523:SF46">
    <property type="entry name" value="PHOSPHOENOLPYRUVATE CARBOXYLASE"/>
    <property type="match status" value="1"/>
</dbReference>
<keyword evidence="7 10" id="KW-0456">Lyase</keyword>
<proteinExistence type="inferred from homology"/>
<evidence type="ECO:0000256" key="5">
    <source>
        <dbReference type="ARBA" id="ARBA00022419"/>
    </source>
</evidence>
<name>A0ABU3K5U4_9BACT</name>
<comment type="cofactor">
    <cofactor evidence="1 10">
        <name>Mg(2+)</name>
        <dbReference type="ChEBI" id="CHEBI:18420"/>
    </cofactor>
</comment>
<comment type="caution">
    <text evidence="12">The sequence shown here is derived from an EMBL/GenBank/DDBJ whole genome shotgun (WGS) entry which is preliminary data.</text>
</comment>
<evidence type="ECO:0000256" key="11">
    <source>
        <dbReference type="PROSITE-ProRule" id="PRU10112"/>
    </source>
</evidence>
<dbReference type="PROSITE" id="PS00393">
    <property type="entry name" value="PEPCASE_2"/>
    <property type="match status" value="1"/>
</dbReference>
<accession>A0ABU3K5U4</accession>
<dbReference type="SUPFAM" id="SSF51621">
    <property type="entry name" value="Phosphoenolpyruvate/pyruvate domain"/>
    <property type="match status" value="1"/>
</dbReference>
<evidence type="ECO:0000256" key="9">
    <source>
        <dbReference type="ARBA" id="ARBA00048995"/>
    </source>
</evidence>
<dbReference type="RefSeq" id="WP_313832087.1">
    <property type="nucleotide sequence ID" value="NZ_JAQOUE010000001.1"/>
</dbReference>
<organism evidence="12 13">
    <name type="scientific">Candidatus Nitronereus thalassa</name>
    <dbReference type="NCBI Taxonomy" id="3020898"/>
    <lineage>
        <taxon>Bacteria</taxon>
        <taxon>Pseudomonadati</taxon>
        <taxon>Nitrospirota</taxon>
        <taxon>Nitrospiria</taxon>
        <taxon>Nitrospirales</taxon>
        <taxon>Nitrospiraceae</taxon>
        <taxon>Candidatus Nitronereus</taxon>
    </lineage>
</organism>
<dbReference type="HAMAP" id="MF_00595">
    <property type="entry name" value="PEPcase_type1"/>
    <property type="match status" value="1"/>
</dbReference>
<evidence type="ECO:0000313" key="13">
    <source>
        <dbReference type="Proteomes" id="UP001250932"/>
    </source>
</evidence>
<dbReference type="EC" id="4.1.1.31" evidence="4 10"/>
<evidence type="ECO:0000256" key="4">
    <source>
        <dbReference type="ARBA" id="ARBA00012305"/>
    </source>
</evidence>
<dbReference type="PRINTS" id="PR00150">
    <property type="entry name" value="PEPCARBXLASE"/>
</dbReference>
<comment type="catalytic activity">
    <reaction evidence="9 10">
        <text>oxaloacetate + phosphate = phosphoenolpyruvate + hydrogencarbonate</text>
        <dbReference type="Rhea" id="RHEA:28370"/>
        <dbReference type="ChEBI" id="CHEBI:16452"/>
        <dbReference type="ChEBI" id="CHEBI:17544"/>
        <dbReference type="ChEBI" id="CHEBI:43474"/>
        <dbReference type="ChEBI" id="CHEBI:58702"/>
        <dbReference type="EC" id="4.1.1.31"/>
    </reaction>
</comment>
<keyword evidence="8 10" id="KW-0120">Carbon dioxide fixation</keyword>
<dbReference type="InterPro" id="IPR022805">
    <property type="entry name" value="PEP_COase_bac/pln-type"/>
</dbReference>
<dbReference type="Proteomes" id="UP001250932">
    <property type="component" value="Unassembled WGS sequence"/>
</dbReference>
<dbReference type="EMBL" id="JAQOUE010000001">
    <property type="protein sequence ID" value="MDT7041739.1"/>
    <property type="molecule type" value="Genomic_DNA"/>
</dbReference>
<evidence type="ECO:0000313" key="12">
    <source>
        <dbReference type="EMBL" id="MDT7041739.1"/>
    </source>
</evidence>
<evidence type="ECO:0000256" key="7">
    <source>
        <dbReference type="ARBA" id="ARBA00023239"/>
    </source>
</evidence>
<evidence type="ECO:0000256" key="2">
    <source>
        <dbReference type="ARBA" id="ARBA00003670"/>
    </source>
</evidence>
<dbReference type="NCBIfam" id="NF000584">
    <property type="entry name" value="PRK00009.1"/>
    <property type="match status" value="1"/>
</dbReference>
<gene>
    <name evidence="10 12" type="primary">ppc</name>
    <name evidence="12" type="ORF">PPG34_05205</name>
</gene>
<comment type="subunit">
    <text evidence="10">Homotetramer.</text>
</comment>
<evidence type="ECO:0000256" key="8">
    <source>
        <dbReference type="ARBA" id="ARBA00023300"/>
    </source>
</evidence>
<dbReference type="Pfam" id="PF00311">
    <property type="entry name" value="PEPcase"/>
    <property type="match status" value="1"/>
</dbReference>
<evidence type="ECO:0000256" key="1">
    <source>
        <dbReference type="ARBA" id="ARBA00001946"/>
    </source>
</evidence>
<dbReference type="InterPro" id="IPR033129">
    <property type="entry name" value="PEPCASE_His_AS"/>
</dbReference>
<dbReference type="GO" id="GO:0008964">
    <property type="term" value="F:phosphoenolpyruvate carboxylase activity"/>
    <property type="evidence" value="ECO:0007669"/>
    <property type="project" value="UniProtKB-EC"/>
</dbReference>
<feature type="active site" evidence="10">
    <location>
        <position position="153"/>
    </location>
</feature>
<protein>
    <recommendedName>
        <fullName evidence="5 10">Phosphoenolpyruvate carboxylase</fullName>
        <shortName evidence="10">PEPC</shortName>
        <shortName evidence="10">PEPCase</shortName>
        <ecNumber evidence="4 10">4.1.1.31</ecNumber>
    </recommendedName>
</protein>
<evidence type="ECO:0000256" key="3">
    <source>
        <dbReference type="ARBA" id="ARBA00008346"/>
    </source>
</evidence>
<evidence type="ECO:0000256" key="6">
    <source>
        <dbReference type="ARBA" id="ARBA00022842"/>
    </source>
</evidence>
<dbReference type="InterPro" id="IPR015813">
    <property type="entry name" value="Pyrv/PenolPyrv_kinase-like_dom"/>
</dbReference>
<evidence type="ECO:0000256" key="10">
    <source>
        <dbReference type="HAMAP-Rule" id="MF_00595"/>
    </source>
</evidence>
<keyword evidence="13" id="KW-1185">Reference proteome</keyword>
<feature type="active site" evidence="10 11">
    <location>
        <position position="599"/>
    </location>
</feature>
<comment type="function">
    <text evidence="2 10">Forms oxaloacetate, a four-carbon dicarboxylic acid source for the tricarboxylic acid cycle.</text>
</comment>
<dbReference type="InterPro" id="IPR021135">
    <property type="entry name" value="PEP_COase"/>
</dbReference>
<keyword evidence="6 10" id="KW-0460">Magnesium</keyword>
<dbReference type="PANTHER" id="PTHR30523">
    <property type="entry name" value="PHOSPHOENOLPYRUVATE CARBOXYLASE"/>
    <property type="match status" value="1"/>
</dbReference>
<sequence length="942" mass="107331">MVNLPNPAPYQPSSDKALRARVKLFGHILGETLRDHADHQVFATVEALRKGYIHLQTKPNPTRRRRLRKLVEHLEEPILEQVVRAFNTYFSLANIAEESFKHHQRRKNSQAGLPRWEGSFDHTLLAFQESGHSPEDLQQLLHTIQYIPVFTSHPTETKHRNILETLQRIFVISEELNNSQLSKYERAQVINQLQASVQILWKTEEGRARKPSVEDEIHNGLYFFRTTLFKAIPLVYRHFEESIQRVYTGETEQPTLQVPSFLRFGSWIGGDRDGNPYVTPSITRRAIRLQARTALREYLRRAKELIQVLTHSDKWVTLHPAFLESLTHDQPVAQKAFARNLHLFRHEPYCRKLAIIRYRLRMNISLIEHSLSGNKGKPADHAYRSEAELLDDLYVIRDSLHSHGDGNIADGELKDLIRLVETFGMYLAHLDVREESSRHTSAVEDILRGLGIASAYQSLPEEQKLKVLSDQLTATQNSTWPESLSAETLRILEVFTVMTEMGREVSQHTFGSYVISMTHQASHVLEVVYLAKLAGLISYSSTGQWACRIRIVPLFETIEDLAHCEAILHTLFNHSIYRELLRCANNFQEVMLGYSDSCKDGGILASAWGLHDAQRKIISLAKSFGITCRLFHGRGGTVGRGGGPTHQAILAQPEGTVHGQIKFTEQGEVLSHKYSHVETAVYELTMGITGLLKASSHLIKGLSYDWNQAHDIMTTLAKSSEKSYRQLTEQTPGFFDYFYDVTPVRQLGQLNIGSRPTHRQTSESSKESIRAIPWVFGWGQIRHTLPAWYGIGSALEIWRSHDPARLGSLRALYRQWPFFRSLLSNTQMALAKADMNIASEYAQLCRNSQQGAMIYSLVKEEYERTVKQVLDIIGAETLLQEDLPLALSISRRNPYLEPLNHIQVTLLQRLRTSPENETPHAIWQSILLRSINAIAAGLRNTG</sequence>
<reference evidence="12 13" key="1">
    <citation type="journal article" date="2023" name="ISME J.">
        <title>Cultivation and genomic characterization of novel and ubiquitous marine nitrite-oxidizing bacteria from the Nitrospirales.</title>
        <authorList>
            <person name="Mueller A.J."/>
            <person name="Daebeler A."/>
            <person name="Herbold C.W."/>
            <person name="Kirkegaard R.H."/>
            <person name="Daims H."/>
        </authorList>
    </citation>
    <scope>NUCLEOTIDE SEQUENCE [LARGE SCALE GENOMIC DNA]</scope>
    <source>
        <strain evidence="12 13">EB</strain>
    </source>
</reference>
<dbReference type="Gene3D" id="1.20.1440.90">
    <property type="entry name" value="Phosphoenolpyruvate/pyruvate domain"/>
    <property type="match status" value="1"/>
</dbReference>
<comment type="similarity">
    <text evidence="3 10">Belongs to the PEPCase type 1 family.</text>
</comment>